<accession>A0A445N171</accession>
<feature type="transmembrane region" description="Helical" evidence="5">
    <location>
        <begin position="332"/>
        <end position="351"/>
    </location>
</feature>
<dbReference type="EMBL" id="OJIN01000208">
    <property type="protein sequence ID" value="SPD75485.1"/>
    <property type="molecule type" value="Genomic_DNA"/>
</dbReference>
<organism evidence="6">
    <name type="scientific">uncultured Desulfobacterium sp</name>
    <dbReference type="NCBI Taxonomy" id="201089"/>
    <lineage>
        <taxon>Bacteria</taxon>
        <taxon>Pseudomonadati</taxon>
        <taxon>Thermodesulfobacteriota</taxon>
        <taxon>Desulfobacteria</taxon>
        <taxon>Desulfobacterales</taxon>
        <taxon>Desulfobacteriaceae</taxon>
        <taxon>Desulfobacterium</taxon>
        <taxon>environmental samples</taxon>
    </lineage>
</organism>
<evidence type="ECO:0000256" key="2">
    <source>
        <dbReference type="ARBA" id="ARBA00022692"/>
    </source>
</evidence>
<evidence type="ECO:0000256" key="1">
    <source>
        <dbReference type="ARBA" id="ARBA00004141"/>
    </source>
</evidence>
<evidence type="ECO:0000256" key="5">
    <source>
        <dbReference type="SAM" id="Phobius"/>
    </source>
</evidence>
<dbReference type="PANTHER" id="PTHR10283">
    <property type="entry name" value="SOLUTE CARRIER FAMILY 13 MEMBER"/>
    <property type="match status" value="1"/>
</dbReference>
<protein>
    <submittedName>
        <fullName evidence="6">Anion transporter</fullName>
    </submittedName>
</protein>
<feature type="transmembrane region" description="Helical" evidence="5">
    <location>
        <begin position="372"/>
        <end position="394"/>
    </location>
</feature>
<proteinExistence type="predicted"/>
<feature type="transmembrane region" description="Helical" evidence="5">
    <location>
        <begin position="400"/>
        <end position="422"/>
    </location>
</feature>
<keyword evidence="2 5" id="KW-0812">Transmembrane</keyword>
<dbReference type="InterPro" id="IPR001898">
    <property type="entry name" value="SLC13A/DASS"/>
</dbReference>
<keyword evidence="4 5" id="KW-0472">Membrane</keyword>
<reference evidence="6" key="1">
    <citation type="submission" date="2018-01" db="EMBL/GenBank/DDBJ databases">
        <authorList>
            <person name="Regsiter A."/>
            <person name="William W."/>
        </authorList>
    </citation>
    <scope>NUCLEOTIDE SEQUENCE</scope>
    <source>
        <strain evidence="6">TRIP AH-1</strain>
    </source>
</reference>
<feature type="transmembrane region" description="Helical" evidence="5">
    <location>
        <begin position="241"/>
        <end position="263"/>
    </location>
</feature>
<feature type="transmembrane region" description="Helical" evidence="5">
    <location>
        <begin position="298"/>
        <end position="320"/>
    </location>
</feature>
<feature type="transmembrane region" description="Helical" evidence="5">
    <location>
        <begin position="32"/>
        <end position="50"/>
    </location>
</feature>
<dbReference type="AlphaFoldDB" id="A0A445N171"/>
<dbReference type="Pfam" id="PF00939">
    <property type="entry name" value="Na_sulph_symp"/>
    <property type="match status" value="1"/>
</dbReference>
<dbReference type="NCBIfam" id="TIGR00785">
    <property type="entry name" value="dass"/>
    <property type="match status" value="1"/>
</dbReference>
<comment type="subcellular location">
    <subcellularLocation>
        <location evidence="1">Membrane</location>
        <topology evidence="1">Multi-pass membrane protein</topology>
    </subcellularLocation>
</comment>
<feature type="transmembrane region" description="Helical" evidence="5">
    <location>
        <begin position="169"/>
        <end position="186"/>
    </location>
</feature>
<dbReference type="GO" id="GO:0008514">
    <property type="term" value="F:organic anion transmembrane transporter activity"/>
    <property type="evidence" value="ECO:0007669"/>
    <property type="project" value="UniProtKB-ARBA"/>
</dbReference>
<dbReference type="GO" id="GO:1905039">
    <property type="term" value="P:carboxylic acid transmembrane transport"/>
    <property type="evidence" value="ECO:0007669"/>
    <property type="project" value="UniProtKB-ARBA"/>
</dbReference>
<feature type="transmembrane region" description="Helical" evidence="5">
    <location>
        <begin position="79"/>
        <end position="97"/>
    </location>
</feature>
<name>A0A445N171_9BACT</name>
<evidence type="ECO:0000256" key="3">
    <source>
        <dbReference type="ARBA" id="ARBA00022989"/>
    </source>
</evidence>
<evidence type="ECO:0000256" key="4">
    <source>
        <dbReference type="ARBA" id="ARBA00023136"/>
    </source>
</evidence>
<sequence>MNTPISSDSGSFQAVEAISITEQHFDRIRRTVSLFLGPIVFLVLLSMPMPSLSDEAHRLSAVVGLVLVYWVGEALPIPVTSLLGPVLCIVMGIATPASAFAPFANPIIFLFIGSFILAQGMMEQKLDKRIALAILSFPWIGDSPSRLLVAIAVIPVLTSMWISDSATTAMIYPILIGIISAFRSLAHDADNKLASAKFNCGLLLTIAYAALIGGVGTPIGTPPNLIGIGMIDKLLNIKIHFFKWMMLAVPIMLVMWTLMVLYMRMIHPPAVKKIPGLVDFLRKQKAHQGPFTRGQKNALFAFIVAVVLWVFPGVVASFLGTESQIYKFCESHLPEGVASLIAAILLFLLPVDWKERRFTLAWTSAVKIDWGTVLLFGGGLSLGSLMFSTGLANIIGKNLISFSGASSLWTITAIAIALAIVSTEMTSNTAAANMLIPIMIAVSQGAGVSAIPPAIGVCFGASMAFMMPVSTPSNAIIYGSGLVPITTMIRAGLVLDIVSFFVIFTGMRMLCPLLGLV</sequence>
<evidence type="ECO:0000313" key="6">
    <source>
        <dbReference type="EMBL" id="SPD75485.1"/>
    </source>
</evidence>
<keyword evidence="3 5" id="KW-1133">Transmembrane helix</keyword>
<gene>
    <name evidence="6" type="ORF">PITCH_A640028</name>
</gene>
<feature type="transmembrane region" description="Helical" evidence="5">
    <location>
        <begin position="475"/>
        <end position="504"/>
    </location>
</feature>
<feature type="transmembrane region" description="Helical" evidence="5">
    <location>
        <begin position="198"/>
        <end position="221"/>
    </location>
</feature>
<dbReference type="GO" id="GO:0005886">
    <property type="term" value="C:plasma membrane"/>
    <property type="evidence" value="ECO:0007669"/>
    <property type="project" value="TreeGrafter"/>
</dbReference>
<feature type="transmembrane region" description="Helical" evidence="5">
    <location>
        <begin position="103"/>
        <end position="122"/>
    </location>
</feature>
<dbReference type="PANTHER" id="PTHR10283:SF82">
    <property type="entry name" value="SOLUTE CARRIER FAMILY 13 MEMBER 2"/>
    <property type="match status" value="1"/>
</dbReference>